<accession>A0ABW0PPI0</accession>
<dbReference type="InterPro" id="IPR000515">
    <property type="entry name" value="MetI-like"/>
</dbReference>
<keyword evidence="3 8" id="KW-0813">Transport</keyword>
<evidence type="ECO:0000256" key="1">
    <source>
        <dbReference type="ARBA" id="ARBA00004651"/>
    </source>
</evidence>
<evidence type="ECO:0000256" key="7">
    <source>
        <dbReference type="ARBA" id="ARBA00023136"/>
    </source>
</evidence>
<dbReference type="PANTHER" id="PTHR42929:SF1">
    <property type="entry name" value="INNER MEMBRANE ABC TRANSPORTER PERMEASE PROTEIN YDCU-RELATED"/>
    <property type="match status" value="1"/>
</dbReference>
<keyword evidence="7 8" id="KW-0472">Membrane</keyword>
<dbReference type="SUPFAM" id="SSF161098">
    <property type="entry name" value="MetI-like"/>
    <property type="match status" value="1"/>
</dbReference>
<feature type="transmembrane region" description="Helical" evidence="8">
    <location>
        <begin position="16"/>
        <end position="38"/>
    </location>
</feature>
<keyword evidence="5 8" id="KW-0812">Transmembrane</keyword>
<name>A0ABW0PPI0_9HYPH</name>
<dbReference type="PANTHER" id="PTHR42929">
    <property type="entry name" value="INNER MEMBRANE ABC TRANSPORTER PERMEASE PROTEIN YDCU-RELATED-RELATED"/>
    <property type="match status" value="1"/>
</dbReference>
<proteinExistence type="inferred from homology"/>
<comment type="subcellular location">
    <subcellularLocation>
        <location evidence="1 8">Cell membrane</location>
        <topology evidence="1 8">Multi-pass membrane protein</topology>
    </subcellularLocation>
</comment>
<feature type="transmembrane region" description="Helical" evidence="8">
    <location>
        <begin position="260"/>
        <end position="279"/>
    </location>
</feature>
<feature type="transmembrane region" description="Helical" evidence="8">
    <location>
        <begin position="213"/>
        <end position="235"/>
    </location>
</feature>
<dbReference type="EMBL" id="JBHSML010000001">
    <property type="protein sequence ID" value="MFC5514258.1"/>
    <property type="molecule type" value="Genomic_DNA"/>
</dbReference>
<keyword evidence="11" id="KW-1185">Reference proteome</keyword>
<dbReference type="RefSeq" id="WP_266344879.1">
    <property type="nucleotide sequence ID" value="NZ_JAPKNH010000006.1"/>
</dbReference>
<feature type="domain" description="ABC transmembrane type-1" evidence="9">
    <location>
        <begin position="73"/>
        <end position="278"/>
    </location>
</feature>
<evidence type="ECO:0000256" key="5">
    <source>
        <dbReference type="ARBA" id="ARBA00022692"/>
    </source>
</evidence>
<dbReference type="CDD" id="cd06261">
    <property type="entry name" value="TM_PBP2"/>
    <property type="match status" value="1"/>
</dbReference>
<reference evidence="11" key="1">
    <citation type="journal article" date="2019" name="Int. J. Syst. Evol. Microbiol.">
        <title>The Global Catalogue of Microorganisms (GCM) 10K type strain sequencing project: providing services to taxonomists for standard genome sequencing and annotation.</title>
        <authorList>
            <consortium name="The Broad Institute Genomics Platform"/>
            <consortium name="The Broad Institute Genome Sequencing Center for Infectious Disease"/>
            <person name="Wu L."/>
            <person name="Ma J."/>
        </authorList>
    </citation>
    <scope>NUCLEOTIDE SEQUENCE [LARGE SCALE GENOMIC DNA]</scope>
    <source>
        <strain evidence="11">KACC 12633</strain>
    </source>
</reference>
<protein>
    <submittedName>
        <fullName evidence="10">ABC transporter permease</fullName>
    </submittedName>
</protein>
<comment type="caution">
    <text evidence="10">The sequence shown here is derived from an EMBL/GenBank/DDBJ whole genome shotgun (WGS) entry which is preliminary data.</text>
</comment>
<gene>
    <name evidence="10" type="ORF">ACFPP9_00630</name>
</gene>
<organism evidence="10 11">
    <name type="scientific">Kaistia terrae</name>
    <dbReference type="NCBI Taxonomy" id="537017"/>
    <lineage>
        <taxon>Bacteria</taxon>
        <taxon>Pseudomonadati</taxon>
        <taxon>Pseudomonadota</taxon>
        <taxon>Alphaproteobacteria</taxon>
        <taxon>Hyphomicrobiales</taxon>
        <taxon>Kaistiaceae</taxon>
        <taxon>Kaistia</taxon>
    </lineage>
</organism>
<keyword evidence="4" id="KW-1003">Cell membrane</keyword>
<comment type="similarity">
    <text evidence="2">Belongs to the binding-protein-dependent transport system permease family. CysTW subfamily.</text>
</comment>
<feature type="transmembrane region" description="Helical" evidence="8">
    <location>
        <begin position="157"/>
        <end position="180"/>
    </location>
</feature>
<dbReference type="InterPro" id="IPR035906">
    <property type="entry name" value="MetI-like_sf"/>
</dbReference>
<dbReference type="Pfam" id="PF00528">
    <property type="entry name" value="BPD_transp_1"/>
    <property type="match status" value="1"/>
</dbReference>
<evidence type="ECO:0000256" key="4">
    <source>
        <dbReference type="ARBA" id="ARBA00022475"/>
    </source>
</evidence>
<dbReference type="Gene3D" id="1.10.3720.10">
    <property type="entry name" value="MetI-like"/>
    <property type="match status" value="1"/>
</dbReference>
<evidence type="ECO:0000259" key="9">
    <source>
        <dbReference type="PROSITE" id="PS50928"/>
    </source>
</evidence>
<evidence type="ECO:0000256" key="6">
    <source>
        <dbReference type="ARBA" id="ARBA00022989"/>
    </source>
</evidence>
<feature type="transmembrane region" description="Helical" evidence="8">
    <location>
        <begin position="73"/>
        <end position="98"/>
    </location>
</feature>
<evidence type="ECO:0000256" key="3">
    <source>
        <dbReference type="ARBA" id="ARBA00022448"/>
    </source>
</evidence>
<evidence type="ECO:0000313" key="11">
    <source>
        <dbReference type="Proteomes" id="UP001596150"/>
    </source>
</evidence>
<dbReference type="Proteomes" id="UP001596150">
    <property type="component" value="Unassembled WGS sequence"/>
</dbReference>
<evidence type="ECO:0000256" key="2">
    <source>
        <dbReference type="ARBA" id="ARBA00007069"/>
    </source>
</evidence>
<sequence length="291" mass="31682">MSRAEATRQDAKGGRLFGLLLIAAPVSLVLLLIIWPVALSVFDTLTVETPSGVALSLDAYRFFFSDGFSLRNLWMTIQVAAICTVLLLIISLTIALYLRFSTSRLTGYIQALALFPLFVPSILLAYALIRTLGPNGTVDILLNAVGLPKLASPYLTIWGPIIGLVWDNLPLTLLIVLAGLGNVSSASIDAARDVGANRAQVLRYIILPRIRSTLLVAASFVVLGLFSAFTLPYLLGPAVPEMMGPFMRRTIIDVDDPLQARTQAVVSFMICAAFAYFYVRSIARTRREQSS</sequence>
<keyword evidence="6 8" id="KW-1133">Transmembrane helix</keyword>
<evidence type="ECO:0000313" key="10">
    <source>
        <dbReference type="EMBL" id="MFC5514258.1"/>
    </source>
</evidence>
<dbReference type="PROSITE" id="PS50928">
    <property type="entry name" value="ABC_TM1"/>
    <property type="match status" value="1"/>
</dbReference>
<feature type="transmembrane region" description="Helical" evidence="8">
    <location>
        <begin position="105"/>
        <end position="129"/>
    </location>
</feature>
<evidence type="ECO:0000256" key="8">
    <source>
        <dbReference type="RuleBase" id="RU363032"/>
    </source>
</evidence>